<name>A0A3L6DC94_MAIZE</name>
<gene>
    <name evidence="2" type="ORF">Zm00014a_009777</name>
</gene>
<dbReference type="InterPro" id="IPR027417">
    <property type="entry name" value="P-loop_NTPase"/>
</dbReference>
<dbReference type="GO" id="GO:0043531">
    <property type="term" value="F:ADP binding"/>
    <property type="evidence" value="ECO:0007669"/>
    <property type="project" value="InterPro"/>
</dbReference>
<dbReference type="InterPro" id="IPR002182">
    <property type="entry name" value="NB-ARC"/>
</dbReference>
<dbReference type="Proteomes" id="UP000251960">
    <property type="component" value="Chromosome 9"/>
</dbReference>
<dbReference type="OMA" id="RFINFFI"/>
<protein>
    <recommendedName>
        <fullName evidence="1">NB-ARC domain-containing protein</fullName>
    </recommendedName>
</protein>
<dbReference type="PANTHER" id="PTHR33377:SF23">
    <property type="entry name" value="NB-ARC DOMAIN-CONTAINING PROTEIN"/>
    <property type="match status" value="1"/>
</dbReference>
<dbReference type="ExpressionAtlas" id="A0A3L6DC94">
    <property type="expression patterns" value="baseline"/>
</dbReference>
<reference evidence="2 3" key="1">
    <citation type="journal article" date="2018" name="Nat. Genet.">
        <title>Extensive intraspecific gene order and gene structural variations between Mo17 and other maize genomes.</title>
        <authorList>
            <person name="Sun S."/>
            <person name="Zhou Y."/>
            <person name="Chen J."/>
            <person name="Shi J."/>
            <person name="Zhao H."/>
            <person name="Zhao H."/>
            <person name="Song W."/>
            <person name="Zhang M."/>
            <person name="Cui Y."/>
            <person name="Dong X."/>
            <person name="Liu H."/>
            <person name="Ma X."/>
            <person name="Jiao Y."/>
            <person name="Wang B."/>
            <person name="Wei X."/>
            <person name="Stein J.C."/>
            <person name="Glaubitz J.C."/>
            <person name="Lu F."/>
            <person name="Yu G."/>
            <person name="Liang C."/>
            <person name="Fengler K."/>
            <person name="Li B."/>
            <person name="Rafalski A."/>
            <person name="Schnable P.S."/>
            <person name="Ware D.H."/>
            <person name="Buckler E.S."/>
            <person name="Lai J."/>
        </authorList>
    </citation>
    <scope>NUCLEOTIDE SEQUENCE [LARGE SCALE GENOMIC DNA]</scope>
    <source>
        <strain evidence="3">cv. Missouri 17</strain>
        <tissue evidence="2">Seedling</tissue>
    </source>
</reference>
<dbReference type="AlphaFoldDB" id="A0A3L6DC94"/>
<comment type="caution">
    <text evidence="2">The sequence shown here is derived from an EMBL/GenBank/DDBJ whole genome shotgun (WGS) entry which is preliminary data.</text>
</comment>
<evidence type="ECO:0000259" key="1">
    <source>
        <dbReference type="Pfam" id="PF00931"/>
    </source>
</evidence>
<proteinExistence type="predicted"/>
<evidence type="ECO:0000313" key="3">
    <source>
        <dbReference type="Proteomes" id="UP000251960"/>
    </source>
</evidence>
<dbReference type="Pfam" id="PF00931">
    <property type="entry name" value="NB-ARC"/>
    <property type="match status" value="1"/>
</dbReference>
<accession>A0A3L6DC94</accession>
<evidence type="ECO:0000313" key="2">
    <source>
        <dbReference type="EMBL" id="PWZ06185.1"/>
    </source>
</evidence>
<sequence length="506" mass="57342">MEIFLSAVLGELASRSINLLISRRSARPTALDVGDSLQSALLRAQVIVDEAMGRHIANQAMLQQLDMLRDAMHRACYVLDTSRCQSHDEEDAEDQVVNHSLSLQKLTSLKGISFASNRKTPPLLEQLQESLQNLSSMILDARELVVFFRSYPPRLYSQPYSMHLLLGNCMFGFQMETELVINFLLHAEPPPGSEELDVLPIIGPSKVGKTTLVAHVCRNQRVRDHFSGILLLHDHDFADDGDDDISTTFGQRCATKLQLRMPDSNKDGRLLVVVDLVGDLGEAAWNVLYSTCKQRSMASRSKIILTSRSDKIVKFGTRPALRLSYVSSEAFWYFFKTITFGSTDPKVHPRLLHLAMDIAKMLDRSLIGANITACLLRENFDVHYWSKVRTFLRGLVQKHISKFGVHPAHLLEQDRPLQVGRMATTLEDLVFFYECQRSSQEEVPEMRFQDVMYGNVKAVGKFKALGWRSQIPPYYSYVISCQIIGQETARATKRKRSVRNRTNSFA</sequence>
<feature type="domain" description="NB-ARC" evidence="1">
    <location>
        <begin position="193"/>
        <end position="341"/>
    </location>
</feature>
<dbReference type="PANTHER" id="PTHR33377">
    <property type="entry name" value="OS10G0134700 PROTEIN-RELATED"/>
    <property type="match status" value="1"/>
</dbReference>
<dbReference type="Gene3D" id="3.40.50.300">
    <property type="entry name" value="P-loop containing nucleotide triphosphate hydrolases"/>
    <property type="match status" value="1"/>
</dbReference>
<dbReference type="SUPFAM" id="SSF52540">
    <property type="entry name" value="P-loop containing nucleoside triphosphate hydrolases"/>
    <property type="match status" value="1"/>
</dbReference>
<dbReference type="EMBL" id="NCVQ01000010">
    <property type="protein sequence ID" value="PWZ06185.1"/>
    <property type="molecule type" value="Genomic_DNA"/>
</dbReference>
<organism evidence="2 3">
    <name type="scientific">Zea mays</name>
    <name type="common">Maize</name>
    <dbReference type="NCBI Taxonomy" id="4577"/>
    <lineage>
        <taxon>Eukaryota</taxon>
        <taxon>Viridiplantae</taxon>
        <taxon>Streptophyta</taxon>
        <taxon>Embryophyta</taxon>
        <taxon>Tracheophyta</taxon>
        <taxon>Spermatophyta</taxon>
        <taxon>Magnoliopsida</taxon>
        <taxon>Liliopsida</taxon>
        <taxon>Poales</taxon>
        <taxon>Poaceae</taxon>
        <taxon>PACMAD clade</taxon>
        <taxon>Panicoideae</taxon>
        <taxon>Andropogonodae</taxon>
        <taxon>Andropogoneae</taxon>
        <taxon>Tripsacinae</taxon>
        <taxon>Zea</taxon>
    </lineage>
</organism>